<reference evidence="2" key="1">
    <citation type="journal article" date="2021" name="Mol. Plant Microbe Interact.">
        <title>Complete Genome Sequence of the Plant-Pathogenic Fungus Colletotrichum lupini.</title>
        <authorList>
            <person name="Baroncelli R."/>
            <person name="Pensec F."/>
            <person name="Da Lio D."/>
            <person name="Boufleur T."/>
            <person name="Vicente I."/>
            <person name="Sarrocco S."/>
            <person name="Picot A."/>
            <person name="Baraldi E."/>
            <person name="Sukno S."/>
            <person name="Thon M."/>
            <person name="Le Floch G."/>
        </authorList>
    </citation>
    <scope>NUCLEOTIDE SEQUENCE</scope>
    <source>
        <strain evidence="2">IMI 504893</strain>
    </source>
</reference>
<organism evidence="2 3">
    <name type="scientific">Colletotrichum lupini</name>
    <dbReference type="NCBI Taxonomy" id="145971"/>
    <lineage>
        <taxon>Eukaryota</taxon>
        <taxon>Fungi</taxon>
        <taxon>Dikarya</taxon>
        <taxon>Ascomycota</taxon>
        <taxon>Pezizomycotina</taxon>
        <taxon>Sordariomycetes</taxon>
        <taxon>Hypocreomycetidae</taxon>
        <taxon>Glomerellales</taxon>
        <taxon>Glomerellaceae</taxon>
        <taxon>Colletotrichum</taxon>
        <taxon>Colletotrichum acutatum species complex</taxon>
    </lineage>
</organism>
<dbReference type="RefSeq" id="XP_049138860.1">
    <property type="nucleotide sequence ID" value="XM_049281717.1"/>
</dbReference>
<name>A0A9Q8SHD2_9PEZI</name>
<feature type="transmembrane region" description="Helical" evidence="1">
    <location>
        <begin position="169"/>
        <end position="190"/>
    </location>
</feature>
<keyword evidence="1" id="KW-0472">Membrane</keyword>
<feature type="transmembrane region" description="Helical" evidence="1">
    <location>
        <begin position="102"/>
        <end position="122"/>
    </location>
</feature>
<protein>
    <submittedName>
        <fullName evidence="2">Uncharacterized protein</fullName>
    </submittedName>
</protein>
<keyword evidence="1" id="KW-0812">Transmembrane</keyword>
<accession>A0A9Q8SHD2</accession>
<dbReference type="GeneID" id="73336727"/>
<dbReference type="AlphaFoldDB" id="A0A9Q8SHD2"/>
<feature type="transmembrane region" description="Helical" evidence="1">
    <location>
        <begin position="386"/>
        <end position="406"/>
    </location>
</feature>
<evidence type="ECO:0000313" key="2">
    <source>
        <dbReference type="EMBL" id="UQC77220.1"/>
    </source>
</evidence>
<gene>
    <name evidence="2" type="ORF">CLUP02_02687</name>
</gene>
<sequence>MSVWSQACVIRQFRMNTRTAATCQTKKYRHFLFYTKFLRTHATGGHGWRLKLKGVCEFLFDTDVGSSEPWSMVIIYLRCPIFSRHVPYEKGTHSWMYLKVGYGYPIARITLFAFFVGIYKWLGLLLDDEAANHLPEFQMFHERFAAGEKQPIPLLQGWAELMTLAFKQWAPLVANFIVSSFLNFLNANVLEARKEFSWAWFLRDKDGVGEAYTWFTFPKALYPDMSSFLEVIPGLATWVGLTNEILSGWYEDKEAYFTRPPTVILWCGHYQTGIAANDLALWRSAEMCSSKGEHKRIVCDSRWILRTIWWCPKQLEGITHINETSTMKEILNMAPAIKGKPLSYKLATTYLPHKHQDFEFPTITMRTVDCINLPQMVIRVDDKMKFAIASSAIVIFLGTASAVELVCYGTGVPSPIGKGDIEYAIRNRPKDVAIITTPSNK</sequence>
<evidence type="ECO:0000256" key="1">
    <source>
        <dbReference type="SAM" id="Phobius"/>
    </source>
</evidence>
<keyword evidence="1" id="KW-1133">Transmembrane helix</keyword>
<dbReference type="Gene3D" id="1.10.600.10">
    <property type="entry name" value="Farnesyl Diphosphate Synthase"/>
    <property type="match status" value="1"/>
</dbReference>
<proteinExistence type="predicted"/>
<dbReference type="Proteomes" id="UP000830671">
    <property type="component" value="Chromosome 2"/>
</dbReference>
<dbReference type="KEGG" id="clup:CLUP02_02687"/>
<dbReference type="EMBL" id="CP019474">
    <property type="protein sequence ID" value="UQC77220.1"/>
    <property type="molecule type" value="Genomic_DNA"/>
</dbReference>
<keyword evidence="3" id="KW-1185">Reference proteome</keyword>
<dbReference type="InterPro" id="IPR008949">
    <property type="entry name" value="Isoprenoid_synthase_dom_sf"/>
</dbReference>
<evidence type="ECO:0000313" key="3">
    <source>
        <dbReference type="Proteomes" id="UP000830671"/>
    </source>
</evidence>